<dbReference type="Gene3D" id="3.40.50.1110">
    <property type="entry name" value="SGNH hydrolase"/>
    <property type="match status" value="1"/>
</dbReference>
<evidence type="ECO:0000313" key="9">
    <source>
        <dbReference type="Proteomes" id="UP000818029"/>
    </source>
</evidence>
<dbReference type="PANTHER" id="PTHR45650">
    <property type="entry name" value="GDSL-LIKE LIPASE/ACYLHYDROLASE-RELATED"/>
    <property type="match status" value="1"/>
</dbReference>
<evidence type="ECO:0000256" key="2">
    <source>
        <dbReference type="ARBA" id="ARBA00008668"/>
    </source>
</evidence>
<evidence type="ECO:0000256" key="3">
    <source>
        <dbReference type="ARBA" id="ARBA00022525"/>
    </source>
</evidence>
<gene>
    <name evidence="10" type="primary">LOC107907535</name>
</gene>
<sequence length="376" mass="42106">MDSKMHLQPWWLLPISLLLQLSNLKNWANAAPQVPCYFIFGDSLSDSGNNNNLKTLAKVNYRPYGIDFPKGPTGRFSNGRNVQDAIVELLGFEEYMPPFAKSERKNILQGVNYASGASGILDETGSLMGARVPMSIQIRNHETIIARIRKILRNDSSTEKLLRQCIYSIQIGSNDFVNNYFKPNFYNSSHGYSVSEFATMLVRQFAHQIKDLYKTGARIFALFGLGQLGCTPNAIATHGTNGSLCVTKLNDAAFLFNQRLIPLVMALNSKLTDAKFTYLNYSPMKVAQLSLESPCCKTGAGGNRELCIHYSKPCSNRKQYAFWDGVHPTDASNVLIAKNLYGTRSFSDARPFNIRSLARKSSDDQQRQIWVEVLVN</sequence>
<evidence type="ECO:0000256" key="7">
    <source>
        <dbReference type="ARBA" id="ARBA00023098"/>
    </source>
</evidence>
<name>A0A1U8JJJ6_GOSHI</name>
<dbReference type="InterPro" id="IPR036514">
    <property type="entry name" value="SGNH_hydro_sf"/>
</dbReference>
<dbReference type="GO" id="GO:0016788">
    <property type="term" value="F:hydrolase activity, acting on ester bonds"/>
    <property type="evidence" value="ECO:0007669"/>
    <property type="project" value="InterPro"/>
</dbReference>
<organism evidence="9 10">
    <name type="scientific">Gossypium hirsutum</name>
    <name type="common">Upland cotton</name>
    <name type="synonym">Gossypium mexicanum</name>
    <dbReference type="NCBI Taxonomy" id="3635"/>
    <lineage>
        <taxon>Eukaryota</taxon>
        <taxon>Viridiplantae</taxon>
        <taxon>Streptophyta</taxon>
        <taxon>Embryophyta</taxon>
        <taxon>Tracheophyta</taxon>
        <taxon>Spermatophyta</taxon>
        <taxon>Magnoliopsida</taxon>
        <taxon>eudicotyledons</taxon>
        <taxon>Gunneridae</taxon>
        <taxon>Pentapetalae</taxon>
        <taxon>rosids</taxon>
        <taxon>malvids</taxon>
        <taxon>Malvales</taxon>
        <taxon>Malvaceae</taxon>
        <taxon>Malvoideae</taxon>
        <taxon>Gossypium</taxon>
    </lineage>
</organism>
<dbReference type="AlphaFoldDB" id="A0A1U8JJJ6"/>
<dbReference type="CDD" id="cd01837">
    <property type="entry name" value="SGNH_plant_lipase_like"/>
    <property type="match status" value="1"/>
</dbReference>
<evidence type="ECO:0000256" key="8">
    <source>
        <dbReference type="SAM" id="SignalP"/>
    </source>
</evidence>
<keyword evidence="3" id="KW-0964">Secreted</keyword>
<dbReference type="InterPro" id="IPR001087">
    <property type="entry name" value="GDSL"/>
</dbReference>
<proteinExistence type="inferred from homology"/>
<dbReference type="PANTHER" id="PTHR45650:SF9">
    <property type="entry name" value="SGNH HYDROLASE-TYPE ESTERASE DOMAIN-CONTAINING PROTEIN"/>
    <property type="match status" value="1"/>
</dbReference>
<feature type="chain" id="PRO_5045506963" evidence="8">
    <location>
        <begin position="31"/>
        <end position="376"/>
    </location>
</feature>
<dbReference type="KEGG" id="ghi:107907535"/>
<comment type="subcellular location">
    <subcellularLocation>
        <location evidence="1">Secreted</location>
    </subcellularLocation>
</comment>
<comment type="similarity">
    <text evidence="2">Belongs to the 'GDSL' lipolytic enzyme family.</text>
</comment>
<keyword evidence="6" id="KW-0442">Lipid degradation</keyword>
<protein>
    <submittedName>
        <fullName evidence="10">GDSL esterase/lipase At1g29660 isoform X1</fullName>
    </submittedName>
</protein>
<dbReference type="InterPro" id="IPR051238">
    <property type="entry name" value="GDSL_esterase/lipase"/>
</dbReference>
<dbReference type="GO" id="GO:0005576">
    <property type="term" value="C:extracellular region"/>
    <property type="evidence" value="ECO:0007669"/>
    <property type="project" value="UniProtKB-SubCell"/>
</dbReference>
<keyword evidence="9" id="KW-1185">Reference proteome</keyword>
<evidence type="ECO:0000256" key="4">
    <source>
        <dbReference type="ARBA" id="ARBA00022729"/>
    </source>
</evidence>
<evidence type="ECO:0000256" key="6">
    <source>
        <dbReference type="ARBA" id="ARBA00022963"/>
    </source>
</evidence>
<dbReference type="SMR" id="A0A1U8JJJ6"/>
<accession>A0A1U8JJJ6</accession>
<evidence type="ECO:0000313" key="10">
    <source>
        <dbReference type="RefSeq" id="XP_016690450.2"/>
    </source>
</evidence>
<dbReference type="GO" id="GO:0016042">
    <property type="term" value="P:lipid catabolic process"/>
    <property type="evidence" value="ECO:0007669"/>
    <property type="project" value="UniProtKB-KW"/>
</dbReference>
<keyword evidence="4 8" id="KW-0732">Signal</keyword>
<reference evidence="9" key="1">
    <citation type="journal article" date="2020" name="Nat. Genet.">
        <title>Genomic diversifications of five Gossypium allopolyploid species and their impact on cotton improvement.</title>
        <authorList>
            <person name="Chen Z.J."/>
            <person name="Sreedasyam A."/>
            <person name="Ando A."/>
            <person name="Song Q."/>
            <person name="De Santiago L.M."/>
            <person name="Hulse-Kemp A.M."/>
            <person name="Ding M."/>
            <person name="Ye W."/>
            <person name="Kirkbride R.C."/>
            <person name="Jenkins J."/>
            <person name="Plott C."/>
            <person name="Lovell J."/>
            <person name="Lin Y.M."/>
            <person name="Vaughn R."/>
            <person name="Liu B."/>
            <person name="Simpson S."/>
            <person name="Scheffler B.E."/>
            <person name="Wen L."/>
            <person name="Saski C.A."/>
            <person name="Grover C.E."/>
            <person name="Hu G."/>
            <person name="Conover J.L."/>
            <person name="Carlson J.W."/>
            <person name="Shu S."/>
            <person name="Boston L.B."/>
            <person name="Williams M."/>
            <person name="Peterson D.G."/>
            <person name="McGee K."/>
            <person name="Jones D.C."/>
            <person name="Wendel J.F."/>
            <person name="Stelly D.M."/>
            <person name="Grimwood J."/>
            <person name="Schmutz J."/>
        </authorList>
    </citation>
    <scope>NUCLEOTIDE SEQUENCE [LARGE SCALE GENOMIC DNA]</scope>
    <source>
        <strain evidence="9">cv. TM-1</strain>
    </source>
</reference>
<dbReference type="SUPFAM" id="SSF52266">
    <property type="entry name" value="SGNH hydrolase"/>
    <property type="match status" value="1"/>
</dbReference>
<keyword evidence="5" id="KW-0378">Hydrolase</keyword>
<dbReference type="GeneID" id="107907535"/>
<dbReference type="PaxDb" id="3635-A0A1U8JJJ6"/>
<dbReference type="Pfam" id="PF00657">
    <property type="entry name" value="Lipase_GDSL"/>
    <property type="match status" value="1"/>
</dbReference>
<dbReference type="InterPro" id="IPR035669">
    <property type="entry name" value="SGNH_plant_lipase-like"/>
</dbReference>
<reference evidence="10" key="2">
    <citation type="submission" date="2025-08" db="UniProtKB">
        <authorList>
            <consortium name="RefSeq"/>
        </authorList>
    </citation>
    <scope>IDENTIFICATION</scope>
</reference>
<feature type="signal peptide" evidence="8">
    <location>
        <begin position="1"/>
        <end position="30"/>
    </location>
</feature>
<evidence type="ECO:0000256" key="1">
    <source>
        <dbReference type="ARBA" id="ARBA00004613"/>
    </source>
</evidence>
<dbReference type="STRING" id="3635.A0A1U8JJJ6"/>
<evidence type="ECO:0000256" key="5">
    <source>
        <dbReference type="ARBA" id="ARBA00022801"/>
    </source>
</evidence>
<dbReference type="Proteomes" id="UP000818029">
    <property type="component" value="Chromosome D08"/>
</dbReference>
<keyword evidence="7" id="KW-0443">Lipid metabolism</keyword>
<dbReference type="RefSeq" id="XP_016690450.2">
    <property type="nucleotide sequence ID" value="XM_016834961.2"/>
</dbReference>